<dbReference type="InterPro" id="IPR050916">
    <property type="entry name" value="SCAN-C2H2_zinc_finger"/>
</dbReference>
<accession>A0A7J6A6S2</accession>
<sequence length="304" mass="35547">MTVEHRPSEISCSDFDSTMDTTHSTKMINILIQALAAIQQMLQSNMQQPESILQWSEQHRQRFRSLTLREVGNLFAFVQQLQDHCQKWLLAEDCDPARIVQWVVMEQFINWLPEETRHWFQIHQPATLNEAIHLARIHLPSFFLSISLPECDSTMNSIETITIPHDQQWQRQSLEALIKGQAEIQRMLQSFMHQLECKDSKKAVSQQSEKYRQMFRSLTLCEVGDLFAFVQQLQDLCQKWLLAEDRDPARIVQQVVMEQFINRLPEETAHWVQHHQPATLNEAIQLAKNHLASVSLSFFRSTSA</sequence>
<keyword evidence="1" id="KW-0539">Nucleus</keyword>
<feature type="domain" description="SCAN box" evidence="2">
    <location>
        <begin position="212"/>
        <end position="289"/>
    </location>
</feature>
<evidence type="ECO:0000256" key="1">
    <source>
        <dbReference type="ARBA" id="ARBA00023242"/>
    </source>
</evidence>
<dbReference type="Pfam" id="PF02023">
    <property type="entry name" value="SCAN"/>
    <property type="match status" value="2"/>
</dbReference>
<dbReference type="SMART" id="SM00431">
    <property type="entry name" value="SCAN"/>
    <property type="match status" value="1"/>
</dbReference>
<comment type="caution">
    <text evidence="3">The sequence shown here is derived from an EMBL/GenBank/DDBJ whole genome shotgun (WGS) entry which is preliminary data.</text>
</comment>
<name>A0A7J6A6S2_AMEME</name>
<evidence type="ECO:0000259" key="2">
    <source>
        <dbReference type="PROSITE" id="PS50804"/>
    </source>
</evidence>
<dbReference type="PANTHER" id="PTHR45935:SF15">
    <property type="entry name" value="SCAN BOX DOMAIN-CONTAINING PROTEIN"/>
    <property type="match status" value="1"/>
</dbReference>
<dbReference type="SUPFAM" id="SSF47353">
    <property type="entry name" value="Retrovirus capsid dimerization domain-like"/>
    <property type="match status" value="2"/>
</dbReference>
<gene>
    <name evidence="3" type="ORF">AMELA_G00200120</name>
</gene>
<evidence type="ECO:0000313" key="4">
    <source>
        <dbReference type="Proteomes" id="UP000593565"/>
    </source>
</evidence>
<dbReference type="InterPro" id="IPR003309">
    <property type="entry name" value="SCAN_dom"/>
</dbReference>
<feature type="domain" description="SCAN box" evidence="2">
    <location>
        <begin position="60"/>
        <end position="134"/>
    </location>
</feature>
<protein>
    <recommendedName>
        <fullName evidence="2">SCAN box domain-containing protein</fullName>
    </recommendedName>
</protein>
<keyword evidence="4" id="KW-1185">Reference proteome</keyword>
<evidence type="ECO:0000313" key="3">
    <source>
        <dbReference type="EMBL" id="KAF4078524.1"/>
    </source>
</evidence>
<dbReference type="AlphaFoldDB" id="A0A7J6A6S2"/>
<proteinExistence type="predicted"/>
<dbReference type="EMBL" id="JAAGNN010000017">
    <property type="protein sequence ID" value="KAF4078524.1"/>
    <property type="molecule type" value="Genomic_DNA"/>
</dbReference>
<dbReference type="InterPro" id="IPR038269">
    <property type="entry name" value="SCAN_sf"/>
</dbReference>
<organism evidence="3 4">
    <name type="scientific">Ameiurus melas</name>
    <name type="common">Black bullhead</name>
    <name type="synonym">Silurus melas</name>
    <dbReference type="NCBI Taxonomy" id="219545"/>
    <lineage>
        <taxon>Eukaryota</taxon>
        <taxon>Metazoa</taxon>
        <taxon>Chordata</taxon>
        <taxon>Craniata</taxon>
        <taxon>Vertebrata</taxon>
        <taxon>Euteleostomi</taxon>
        <taxon>Actinopterygii</taxon>
        <taxon>Neopterygii</taxon>
        <taxon>Teleostei</taxon>
        <taxon>Ostariophysi</taxon>
        <taxon>Siluriformes</taxon>
        <taxon>Ictaluridae</taxon>
        <taxon>Ameiurus</taxon>
    </lineage>
</organism>
<dbReference type="PANTHER" id="PTHR45935">
    <property type="entry name" value="PROTEIN ZBED8-RELATED"/>
    <property type="match status" value="1"/>
</dbReference>
<dbReference type="PROSITE" id="PS50804">
    <property type="entry name" value="SCAN_BOX"/>
    <property type="match status" value="2"/>
</dbReference>
<dbReference type="Gene3D" id="1.10.4020.10">
    <property type="entry name" value="DNA breaking-rejoining enzymes"/>
    <property type="match status" value="2"/>
</dbReference>
<reference evidence="3 4" key="1">
    <citation type="submission" date="2020-02" db="EMBL/GenBank/DDBJ databases">
        <title>A chromosome-scale genome assembly of the black bullhead catfish (Ameiurus melas).</title>
        <authorList>
            <person name="Wen M."/>
            <person name="Zham M."/>
            <person name="Cabau C."/>
            <person name="Klopp C."/>
            <person name="Donnadieu C."/>
            <person name="Roques C."/>
            <person name="Bouchez O."/>
            <person name="Lampietro C."/>
            <person name="Jouanno E."/>
            <person name="Herpin A."/>
            <person name="Louis A."/>
            <person name="Berthelot C."/>
            <person name="Parey E."/>
            <person name="Roest-Crollius H."/>
            <person name="Braasch I."/>
            <person name="Postlethwait J."/>
            <person name="Robinson-Rechavi M."/>
            <person name="Echchiki A."/>
            <person name="Begum T."/>
            <person name="Montfort J."/>
            <person name="Schartl M."/>
            <person name="Bobe J."/>
            <person name="Guiguen Y."/>
        </authorList>
    </citation>
    <scope>NUCLEOTIDE SEQUENCE [LARGE SCALE GENOMIC DNA]</scope>
    <source>
        <strain evidence="3">M_S1</strain>
        <tissue evidence="3">Blood</tissue>
    </source>
</reference>
<dbReference type="Proteomes" id="UP000593565">
    <property type="component" value="Unassembled WGS sequence"/>
</dbReference>